<gene>
    <name evidence="2" type="ORF">SAMN05216490_4212</name>
</gene>
<protein>
    <submittedName>
        <fullName evidence="2">Uncharacterized protein</fullName>
    </submittedName>
</protein>
<evidence type="ECO:0000313" key="2">
    <source>
        <dbReference type="EMBL" id="SDT59308.1"/>
    </source>
</evidence>
<reference evidence="2 3" key="1">
    <citation type="submission" date="2016-10" db="EMBL/GenBank/DDBJ databases">
        <authorList>
            <person name="de Groot N.N."/>
        </authorList>
    </citation>
    <scope>NUCLEOTIDE SEQUENCE [LARGE SCALE GENOMIC DNA]</scope>
    <source>
        <strain evidence="2 3">MP1X4</strain>
    </source>
</reference>
<dbReference type="OrthoDB" id="9930703at2"/>
<dbReference type="Proteomes" id="UP000199679">
    <property type="component" value="Chromosome I"/>
</dbReference>
<keyword evidence="3" id="KW-1185">Reference proteome</keyword>
<evidence type="ECO:0000313" key="3">
    <source>
        <dbReference type="Proteomes" id="UP000199679"/>
    </source>
</evidence>
<sequence length="71" mass="8175">MARKLIIAYFVYTVLIFLSNTYIFKEAYADAIIKAVLSGVVFTAVYAFIIIRNEKRQNDEKAAETPPKKKR</sequence>
<dbReference type="RefSeq" id="WP_091377694.1">
    <property type="nucleotide sequence ID" value="NZ_LT629740.1"/>
</dbReference>
<name>A0A1H2BM95_MUCMA</name>
<keyword evidence="1" id="KW-0472">Membrane</keyword>
<accession>A0A1H2BM95</accession>
<dbReference type="EMBL" id="LT629740">
    <property type="protein sequence ID" value="SDT59308.1"/>
    <property type="molecule type" value="Genomic_DNA"/>
</dbReference>
<feature type="transmembrane region" description="Helical" evidence="1">
    <location>
        <begin position="7"/>
        <end position="25"/>
    </location>
</feature>
<keyword evidence="1" id="KW-1133">Transmembrane helix</keyword>
<evidence type="ECO:0000256" key="1">
    <source>
        <dbReference type="SAM" id="Phobius"/>
    </source>
</evidence>
<organism evidence="2 3">
    <name type="scientific">Mucilaginibacter mallensis</name>
    <dbReference type="NCBI Taxonomy" id="652787"/>
    <lineage>
        <taxon>Bacteria</taxon>
        <taxon>Pseudomonadati</taxon>
        <taxon>Bacteroidota</taxon>
        <taxon>Sphingobacteriia</taxon>
        <taxon>Sphingobacteriales</taxon>
        <taxon>Sphingobacteriaceae</taxon>
        <taxon>Mucilaginibacter</taxon>
    </lineage>
</organism>
<proteinExistence type="predicted"/>
<keyword evidence="1" id="KW-0812">Transmembrane</keyword>
<feature type="transmembrane region" description="Helical" evidence="1">
    <location>
        <begin position="31"/>
        <end position="51"/>
    </location>
</feature>
<dbReference type="AlphaFoldDB" id="A0A1H2BM95"/>